<evidence type="ECO:0000256" key="6">
    <source>
        <dbReference type="ARBA" id="ARBA00023002"/>
    </source>
</evidence>
<dbReference type="Gene3D" id="2.102.10.10">
    <property type="entry name" value="Rieske [2Fe-2S] iron-sulphur domain"/>
    <property type="match status" value="1"/>
</dbReference>
<evidence type="ECO:0000256" key="4">
    <source>
        <dbReference type="ARBA" id="ARBA00022723"/>
    </source>
</evidence>
<evidence type="ECO:0000256" key="3">
    <source>
        <dbReference type="ARBA" id="ARBA00022714"/>
    </source>
</evidence>
<dbReference type="GO" id="GO:0051537">
    <property type="term" value="F:2 iron, 2 sulfur cluster binding"/>
    <property type="evidence" value="ECO:0007669"/>
    <property type="project" value="UniProtKB-KW"/>
</dbReference>
<keyword evidence="7" id="KW-0408">Iron</keyword>
<evidence type="ECO:0000256" key="8">
    <source>
        <dbReference type="ARBA" id="ARBA00023014"/>
    </source>
</evidence>
<proteinExistence type="predicted"/>
<dbReference type="GO" id="GO:0016491">
    <property type="term" value="F:oxidoreductase activity"/>
    <property type="evidence" value="ECO:0007669"/>
    <property type="project" value="UniProtKB-KW"/>
</dbReference>
<keyword evidence="4" id="KW-0479">Metal-binding</keyword>
<feature type="domain" description="Rieske" evidence="10">
    <location>
        <begin position="44"/>
        <end position="146"/>
    </location>
</feature>
<gene>
    <name evidence="11" type="ORF">HaLaN_31511</name>
</gene>
<evidence type="ECO:0000313" key="11">
    <source>
        <dbReference type="EMBL" id="GFH32312.1"/>
    </source>
</evidence>
<feature type="non-terminal residue" evidence="11">
    <location>
        <position position="153"/>
    </location>
</feature>
<dbReference type="InterPro" id="IPR050584">
    <property type="entry name" value="Cholesterol_7-desaturase"/>
</dbReference>
<dbReference type="InterPro" id="IPR036922">
    <property type="entry name" value="Rieske_2Fe-2S_sf"/>
</dbReference>
<dbReference type="GO" id="GO:0046872">
    <property type="term" value="F:metal ion binding"/>
    <property type="evidence" value="ECO:0007669"/>
    <property type="project" value="UniProtKB-KW"/>
</dbReference>
<evidence type="ECO:0000259" key="10">
    <source>
        <dbReference type="PROSITE" id="PS51296"/>
    </source>
</evidence>
<evidence type="ECO:0000256" key="1">
    <source>
        <dbReference type="ARBA" id="ARBA00004370"/>
    </source>
</evidence>
<keyword evidence="5" id="KW-1133">Transmembrane helix</keyword>
<accession>A0A6A0AHZ0</accession>
<dbReference type="InterPro" id="IPR017941">
    <property type="entry name" value="Rieske_2Fe-2S"/>
</dbReference>
<evidence type="ECO:0000313" key="12">
    <source>
        <dbReference type="Proteomes" id="UP000485058"/>
    </source>
</evidence>
<comment type="subcellular location">
    <subcellularLocation>
        <location evidence="1">Membrane</location>
    </subcellularLocation>
</comment>
<evidence type="ECO:0000256" key="2">
    <source>
        <dbReference type="ARBA" id="ARBA00022692"/>
    </source>
</evidence>
<dbReference type="PANTHER" id="PTHR21266:SF32">
    <property type="entry name" value="CHOLESTEROL 7-DESATURASE NVD"/>
    <property type="match status" value="1"/>
</dbReference>
<keyword evidence="8" id="KW-0411">Iron-sulfur</keyword>
<sequence length="153" mass="16624">MNRELCIAPLNAKGHQAPLTSPASAPDSSSQVEGAEKMDWFAAWWPVVPVDQVDLLGLKLVVWADSQGCWHTLQDRCPHRLAPLSEGRVEGGNLMCSYHGWQFSPEGRCAAIPQLEDPKALATACASPRNCVQAYPTKVVHGLLWVWPQAGAA</sequence>
<protein>
    <submittedName>
        <fullName evidence="11">Pheophorbide a oxygenase</fullName>
    </submittedName>
</protein>
<evidence type="ECO:0000256" key="5">
    <source>
        <dbReference type="ARBA" id="ARBA00022989"/>
    </source>
</evidence>
<evidence type="ECO:0000256" key="9">
    <source>
        <dbReference type="ARBA" id="ARBA00023136"/>
    </source>
</evidence>
<keyword evidence="2" id="KW-0812">Transmembrane</keyword>
<dbReference type="AlphaFoldDB" id="A0A6A0AHZ0"/>
<dbReference type="Pfam" id="PF00355">
    <property type="entry name" value="Rieske"/>
    <property type="match status" value="1"/>
</dbReference>
<dbReference type="EMBL" id="BLLF01006502">
    <property type="protein sequence ID" value="GFH32312.1"/>
    <property type="molecule type" value="Genomic_DNA"/>
</dbReference>
<dbReference type="GO" id="GO:0016020">
    <property type="term" value="C:membrane"/>
    <property type="evidence" value="ECO:0007669"/>
    <property type="project" value="UniProtKB-SubCell"/>
</dbReference>
<dbReference type="PANTHER" id="PTHR21266">
    <property type="entry name" value="IRON-SULFUR DOMAIN CONTAINING PROTEIN"/>
    <property type="match status" value="1"/>
</dbReference>
<evidence type="ECO:0000256" key="7">
    <source>
        <dbReference type="ARBA" id="ARBA00023004"/>
    </source>
</evidence>
<keyword evidence="6" id="KW-0560">Oxidoreductase</keyword>
<reference evidence="11 12" key="1">
    <citation type="submission" date="2020-02" db="EMBL/GenBank/DDBJ databases">
        <title>Draft genome sequence of Haematococcus lacustris strain NIES-144.</title>
        <authorList>
            <person name="Morimoto D."/>
            <person name="Nakagawa S."/>
            <person name="Yoshida T."/>
            <person name="Sawayama S."/>
        </authorList>
    </citation>
    <scope>NUCLEOTIDE SEQUENCE [LARGE SCALE GENOMIC DNA]</scope>
    <source>
        <strain evidence="11 12">NIES-144</strain>
    </source>
</reference>
<keyword evidence="9" id="KW-0472">Membrane</keyword>
<dbReference type="Proteomes" id="UP000485058">
    <property type="component" value="Unassembled WGS sequence"/>
</dbReference>
<dbReference type="SUPFAM" id="SSF50022">
    <property type="entry name" value="ISP domain"/>
    <property type="match status" value="1"/>
</dbReference>
<organism evidence="11 12">
    <name type="scientific">Haematococcus lacustris</name>
    <name type="common">Green alga</name>
    <name type="synonym">Haematococcus pluvialis</name>
    <dbReference type="NCBI Taxonomy" id="44745"/>
    <lineage>
        <taxon>Eukaryota</taxon>
        <taxon>Viridiplantae</taxon>
        <taxon>Chlorophyta</taxon>
        <taxon>core chlorophytes</taxon>
        <taxon>Chlorophyceae</taxon>
        <taxon>CS clade</taxon>
        <taxon>Chlamydomonadales</taxon>
        <taxon>Haematococcaceae</taxon>
        <taxon>Haematococcus</taxon>
    </lineage>
</organism>
<name>A0A6A0AHZ0_HAELA</name>
<dbReference type="GO" id="GO:0005737">
    <property type="term" value="C:cytoplasm"/>
    <property type="evidence" value="ECO:0007669"/>
    <property type="project" value="TreeGrafter"/>
</dbReference>
<keyword evidence="12" id="KW-1185">Reference proteome</keyword>
<comment type="caution">
    <text evidence="11">The sequence shown here is derived from an EMBL/GenBank/DDBJ whole genome shotgun (WGS) entry which is preliminary data.</text>
</comment>
<keyword evidence="3" id="KW-0001">2Fe-2S</keyword>
<dbReference type="PROSITE" id="PS51296">
    <property type="entry name" value="RIESKE"/>
    <property type="match status" value="1"/>
</dbReference>